<dbReference type="EMBL" id="WXZT01000039">
    <property type="protein sequence ID" value="MZZ16989.1"/>
    <property type="molecule type" value="Genomic_DNA"/>
</dbReference>
<dbReference type="Pfam" id="PF24693">
    <property type="entry name" value="DUF7660"/>
    <property type="match status" value="1"/>
</dbReference>
<proteinExistence type="predicted"/>
<comment type="caution">
    <text evidence="2">The sequence shown here is derived from an EMBL/GenBank/DDBJ whole genome shotgun (WGS) entry which is preliminary data.</text>
</comment>
<dbReference type="RefSeq" id="WP_023108096.1">
    <property type="nucleotide sequence ID" value="NZ_AP014651.1"/>
</dbReference>
<dbReference type="AlphaFoldDB" id="A0A0C6F5N2"/>
<reference evidence="2" key="1">
    <citation type="submission" date="2020-01" db="EMBL/GenBank/DDBJ databases">
        <title>Bacteria Cultured from War Wounds Associated with the Conflict in Eastern Ukraine.</title>
        <authorList>
            <person name="Snesrud E."/>
            <person name="Galac M.R."/>
            <person name="Mc Gann P."/>
            <person name="Valentine K."/>
            <person name="Viacheslav K."/>
        </authorList>
    </citation>
    <scope>NUCLEOTIDE SEQUENCE</scope>
    <source>
        <strain evidence="2">VNMU148</strain>
    </source>
</reference>
<evidence type="ECO:0000259" key="1">
    <source>
        <dbReference type="Pfam" id="PF24693"/>
    </source>
</evidence>
<dbReference type="InterPro" id="IPR056077">
    <property type="entry name" value="DUF7660"/>
</dbReference>
<name>A0A0C6F5N2_PSEAI</name>
<feature type="domain" description="DUF7660" evidence="1">
    <location>
        <begin position="18"/>
        <end position="98"/>
    </location>
</feature>
<sequence length="98" mass="10750">MATDLYALAEQVEDEAGYLRFLTALAADWEEDRRLAAANPPKPFGPSPLGWENGSIGGFLDAAATWGEDSRDGLPGYSRPENAWRRAAQLMLAGKFYE</sequence>
<dbReference type="Proteomes" id="UP000644192">
    <property type="component" value="Unassembled WGS sequence"/>
</dbReference>
<accession>A0A0C6F5N2</accession>
<protein>
    <recommendedName>
        <fullName evidence="1">DUF7660 domain-containing protein</fullName>
    </recommendedName>
</protein>
<organism evidence="2 3">
    <name type="scientific">Pseudomonas aeruginosa</name>
    <dbReference type="NCBI Taxonomy" id="287"/>
    <lineage>
        <taxon>Bacteria</taxon>
        <taxon>Pseudomonadati</taxon>
        <taxon>Pseudomonadota</taxon>
        <taxon>Gammaproteobacteria</taxon>
        <taxon>Pseudomonadales</taxon>
        <taxon>Pseudomonadaceae</taxon>
        <taxon>Pseudomonas</taxon>
    </lineage>
</organism>
<evidence type="ECO:0000313" key="2">
    <source>
        <dbReference type="EMBL" id="MZZ16989.1"/>
    </source>
</evidence>
<evidence type="ECO:0000313" key="3">
    <source>
        <dbReference type="Proteomes" id="UP000644192"/>
    </source>
</evidence>
<gene>
    <name evidence="2" type="ORF">GUL26_32485</name>
</gene>